<name>A0A2S7MZU3_9BACI</name>
<organism evidence="2 3">
    <name type="scientific">Pradoshia eiseniae</name>
    <dbReference type="NCBI Taxonomy" id="2064768"/>
    <lineage>
        <taxon>Bacteria</taxon>
        <taxon>Bacillati</taxon>
        <taxon>Bacillota</taxon>
        <taxon>Bacilli</taxon>
        <taxon>Bacillales</taxon>
        <taxon>Bacillaceae</taxon>
        <taxon>Pradoshia</taxon>
    </lineage>
</organism>
<reference evidence="2 3" key="1">
    <citation type="submission" date="2017-12" db="EMBL/GenBank/DDBJ databases">
        <title>Taxonomic description and draft genome of Pradoshia cofamensis Gen. nov., sp. nov., a thermotolerant bacillale isolated from anterior gut of earthworm Eisenia fetida.</title>
        <authorList>
            <person name="Saha T."/>
            <person name="Chakraborty R."/>
        </authorList>
    </citation>
    <scope>NUCLEOTIDE SEQUENCE [LARGE SCALE GENOMIC DNA]</scope>
    <source>
        <strain evidence="2 3">EAG3</strain>
    </source>
</reference>
<sequence>MFELLMDFDYQAIRQAMLAAYLLTIVFPVVVMYVSYHSSTYAENQTTGLSQTSIHIFNDKRIIDDRRKTQRFFTIFRLKVMPTDNEDNHSFSVV</sequence>
<gene>
    <name evidence="2" type="ORF">CYL18_08665</name>
</gene>
<evidence type="ECO:0000313" key="3">
    <source>
        <dbReference type="Proteomes" id="UP000239663"/>
    </source>
</evidence>
<evidence type="ECO:0000256" key="1">
    <source>
        <dbReference type="SAM" id="Phobius"/>
    </source>
</evidence>
<dbReference type="AlphaFoldDB" id="A0A2S7MZU3"/>
<keyword evidence="3" id="KW-1185">Reference proteome</keyword>
<keyword evidence="1" id="KW-0472">Membrane</keyword>
<protein>
    <submittedName>
        <fullName evidence="2">Uncharacterized protein</fullName>
    </submittedName>
</protein>
<comment type="caution">
    <text evidence="2">The sequence shown here is derived from an EMBL/GenBank/DDBJ whole genome shotgun (WGS) entry which is preliminary data.</text>
</comment>
<proteinExistence type="predicted"/>
<dbReference type="OrthoDB" id="2939756at2"/>
<feature type="transmembrane region" description="Helical" evidence="1">
    <location>
        <begin position="12"/>
        <end position="34"/>
    </location>
</feature>
<accession>A0A2S7MZU3</accession>
<keyword evidence="1" id="KW-0812">Transmembrane</keyword>
<dbReference type="RefSeq" id="WP_104849107.1">
    <property type="nucleotide sequence ID" value="NZ_PKOZ01000004.1"/>
</dbReference>
<dbReference type="EMBL" id="PKOZ01000004">
    <property type="protein sequence ID" value="PQD95352.1"/>
    <property type="molecule type" value="Genomic_DNA"/>
</dbReference>
<dbReference type="Proteomes" id="UP000239663">
    <property type="component" value="Unassembled WGS sequence"/>
</dbReference>
<keyword evidence="1" id="KW-1133">Transmembrane helix</keyword>
<evidence type="ECO:0000313" key="2">
    <source>
        <dbReference type="EMBL" id="PQD95352.1"/>
    </source>
</evidence>